<dbReference type="InterPro" id="IPR002575">
    <property type="entry name" value="Aminoglycoside_PTrfase"/>
</dbReference>
<evidence type="ECO:0000259" key="2">
    <source>
        <dbReference type="Pfam" id="PF01636"/>
    </source>
</evidence>
<dbReference type="PANTHER" id="PTHR21064">
    <property type="entry name" value="AMINOGLYCOSIDE PHOSPHOTRANSFERASE DOMAIN-CONTAINING PROTEIN-RELATED"/>
    <property type="match status" value="1"/>
</dbReference>
<dbReference type="Gene3D" id="3.30.200.20">
    <property type="entry name" value="Phosphorylase Kinase, domain 1"/>
    <property type="match status" value="1"/>
</dbReference>
<name>A0ABW4W1Z3_9BACI</name>
<proteinExistence type="inferred from homology"/>
<evidence type="ECO:0000313" key="3">
    <source>
        <dbReference type="EMBL" id="MFD2045678.1"/>
    </source>
</evidence>
<dbReference type="Gene3D" id="3.90.1200.10">
    <property type="match status" value="1"/>
</dbReference>
<gene>
    <name evidence="3" type="ORF">ACFSJF_15485</name>
</gene>
<comment type="similarity">
    <text evidence="1">Belongs to the pseudomonas-type ThrB family.</text>
</comment>
<keyword evidence="4" id="KW-1185">Reference proteome</keyword>
<dbReference type="InterPro" id="IPR011009">
    <property type="entry name" value="Kinase-like_dom_sf"/>
</dbReference>
<dbReference type="InterPro" id="IPR050249">
    <property type="entry name" value="Pseudomonas-type_ThrB"/>
</dbReference>
<evidence type="ECO:0000256" key="1">
    <source>
        <dbReference type="ARBA" id="ARBA00038240"/>
    </source>
</evidence>
<sequence length="329" mass="38817">MNTNIVEEKILTDLLEACKQAFHFRILDITPVKRGWLNLKWIITTDSGKFLLKQYNQDRLKKYNEEELSNVFAQQNRLHQEGFPCPKVYSYNDQLFLKSEQGERFILMDFCEGSLVMPGKISLEQMYHLGTVTGRMHRLLNDGTLKKKSSPEFIVPSTEDRLSYWKKLSDVARENYNTSLLYEIKKQYEATQFIDLQDLDLHTTGWAHRDFWVDNLLFTNDHVSAVLDFDRMKYDYPQLDVARVIMSGALHNHELDTSLAFSFLEGYRTQQNVSDMYLTNALLLLWYMESTWWIHPKIEFKSGPPKRFVDEMKWLAENVSRLQDLLNGK</sequence>
<feature type="domain" description="Aminoglycoside phosphotransferase" evidence="2">
    <location>
        <begin position="28"/>
        <end position="247"/>
    </location>
</feature>
<protein>
    <submittedName>
        <fullName evidence="3">Phosphotransferase</fullName>
    </submittedName>
</protein>
<evidence type="ECO:0000313" key="4">
    <source>
        <dbReference type="Proteomes" id="UP001597383"/>
    </source>
</evidence>
<dbReference type="EMBL" id="JBHUHQ010000020">
    <property type="protein sequence ID" value="MFD2045678.1"/>
    <property type="molecule type" value="Genomic_DNA"/>
</dbReference>
<dbReference type="SUPFAM" id="SSF56112">
    <property type="entry name" value="Protein kinase-like (PK-like)"/>
    <property type="match status" value="1"/>
</dbReference>
<organism evidence="3 4">
    <name type="scientific">Ornithinibacillus salinisoli</name>
    <dbReference type="NCBI Taxonomy" id="1848459"/>
    <lineage>
        <taxon>Bacteria</taxon>
        <taxon>Bacillati</taxon>
        <taxon>Bacillota</taxon>
        <taxon>Bacilli</taxon>
        <taxon>Bacillales</taxon>
        <taxon>Bacillaceae</taxon>
        <taxon>Ornithinibacillus</taxon>
    </lineage>
</organism>
<accession>A0ABW4W1Z3</accession>
<dbReference type="PANTHER" id="PTHR21064:SF6">
    <property type="entry name" value="AMINOGLYCOSIDE PHOSPHOTRANSFERASE DOMAIN-CONTAINING PROTEIN"/>
    <property type="match status" value="1"/>
</dbReference>
<dbReference type="RefSeq" id="WP_377558320.1">
    <property type="nucleotide sequence ID" value="NZ_JBHUHQ010000020.1"/>
</dbReference>
<dbReference type="Proteomes" id="UP001597383">
    <property type="component" value="Unassembled WGS sequence"/>
</dbReference>
<reference evidence="4" key="1">
    <citation type="journal article" date="2019" name="Int. J. Syst. Evol. Microbiol.">
        <title>The Global Catalogue of Microorganisms (GCM) 10K type strain sequencing project: providing services to taxonomists for standard genome sequencing and annotation.</title>
        <authorList>
            <consortium name="The Broad Institute Genomics Platform"/>
            <consortium name="The Broad Institute Genome Sequencing Center for Infectious Disease"/>
            <person name="Wu L."/>
            <person name="Ma J."/>
        </authorList>
    </citation>
    <scope>NUCLEOTIDE SEQUENCE [LARGE SCALE GENOMIC DNA]</scope>
    <source>
        <strain evidence="4">R28</strain>
    </source>
</reference>
<comment type="caution">
    <text evidence="3">The sequence shown here is derived from an EMBL/GenBank/DDBJ whole genome shotgun (WGS) entry which is preliminary data.</text>
</comment>
<dbReference type="Pfam" id="PF01636">
    <property type="entry name" value="APH"/>
    <property type="match status" value="1"/>
</dbReference>